<feature type="binding site" evidence="3">
    <location>
        <position position="189"/>
    </location>
    <ligand>
        <name>Zn(2+)</name>
        <dbReference type="ChEBI" id="CHEBI:29105"/>
        <label>1</label>
    </ligand>
</feature>
<feature type="binding site" evidence="3">
    <location>
        <position position="124"/>
    </location>
    <ligand>
        <name>Zn(2+)</name>
        <dbReference type="ChEBI" id="CHEBI:29105"/>
        <label>2</label>
    </ligand>
</feature>
<reference evidence="6 7" key="1">
    <citation type="journal article" date="2014" name="Gene">
        <title>A comparative genomic analysis of the alkalitolerant soil bacterium Bacillus lehensis G1.</title>
        <authorList>
            <person name="Noor Y.M."/>
            <person name="Samsulrizal N.H."/>
            <person name="Jema'on N.A."/>
            <person name="Low K.O."/>
            <person name="Ramli A.N."/>
            <person name="Alias N.I."/>
            <person name="Damis S.I."/>
            <person name="Fuzi S.F."/>
            <person name="Isa M.N."/>
            <person name="Murad A.M."/>
            <person name="Raih M.F."/>
            <person name="Bakar F.D."/>
            <person name="Najimudin N."/>
            <person name="Mahadi N.M."/>
            <person name="Illias R.M."/>
        </authorList>
    </citation>
    <scope>NUCLEOTIDE SEQUENCE [LARGE SCALE GENOMIC DNA]</scope>
    <source>
        <strain evidence="6 7">G1</strain>
    </source>
</reference>
<comment type="similarity">
    <text evidence="1">Belongs to the peptidase M20 family.</text>
</comment>
<dbReference type="EMBL" id="CP003923">
    <property type="protein sequence ID" value="AIC94371.1"/>
    <property type="molecule type" value="Genomic_DNA"/>
</dbReference>
<feature type="binding site" evidence="3">
    <location>
        <position position="382"/>
    </location>
    <ligand>
        <name>Zn(2+)</name>
        <dbReference type="ChEBI" id="CHEBI:29105"/>
        <label>2</label>
    </ligand>
</feature>
<dbReference type="CDD" id="cd03884">
    <property type="entry name" value="M20_bAS"/>
    <property type="match status" value="1"/>
</dbReference>
<name>A0A060LSY4_9BACI</name>
<dbReference type="OrthoDB" id="9808195at2"/>
<dbReference type="NCBIfam" id="NF006771">
    <property type="entry name" value="PRK09290.1-5"/>
    <property type="match status" value="1"/>
</dbReference>
<dbReference type="RefSeq" id="WP_038479660.1">
    <property type="nucleotide sequence ID" value="NZ_CP003923.1"/>
</dbReference>
<protein>
    <submittedName>
        <fullName evidence="6">Hydrolase</fullName>
    </submittedName>
</protein>
<feature type="binding site" evidence="4">
    <location>
        <position position="288"/>
    </location>
    <ligand>
        <name>allantoate</name>
        <dbReference type="ChEBI" id="CHEBI:17536"/>
    </ligand>
</feature>
<dbReference type="eggNOG" id="COG0624">
    <property type="taxonomic scope" value="Bacteria"/>
</dbReference>
<evidence type="ECO:0000259" key="5">
    <source>
        <dbReference type="Pfam" id="PF07687"/>
    </source>
</evidence>
<dbReference type="InterPro" id="IPR001261">
    <property type="entry name" value="ArgE/DapE_CS"/>
</dbReference>
<dbReference type="SUPFAM" id="SSF53187">
    <property type="entry name" value="Zn-dependent exopeptidases"/>
    <property type="match status" value="1"/>
</dbReference>
<dbReference type="InterPro" id="IPR010158">
    <property type="entry name" value="Amidase_Cbmase"/>
</dbReference>
<dbReference type="Gene3D" id="3.40.630.10">
    <property type="entry name" value="Zn peptidases"/>
    <property type="match status" value="1"/>
</dbReference>
<evidence type="ECO:0000256" key="1">
    <source>
        <dbReference type="ARBA" id="ARBA00006153"/>
    </source>
</evidence>
<evidence type="ECO:0000313" key="6">
    <source>
        <dbReference type="EMBL" id="AIC94371.1"/>
    </source>
</evidence>
<keyword evidence="3" id="KW-0479">Metal-binding</keyword>
<feature type="domain" description="Peptidase M20 dimerisation" evidence="5">
    <location>
        <begin position="217"/>
        <end position="312"/>
    </location>
</feature>
<keyword evidence="2 6" id="KW-0378">Hydrolase</keyword>
<dbReference type="PANTHER" id="PTHR32494:SF5">
    <property type="entry name" value="ALLANTOATE AMIDOHYDROLASE"/>
    <property type="match status" value="1"/>
</dbReference>
<dbReference type="KEGG" id="ble:BleG1_1793"/>
<dbReference type="PROSITE" id="PS00758">
    <property type="entry name" value="ARGE_DAPE_CPG2_1"/>
    <property type="match status" value="1"/>
</dbReference>
<gene>
    <name evidence="6" type="ORF">BleG1_1793</name>
</gene>
<comment type="cofactor">
    <cofactor evidence="3">
        <name>Zn(2+)</name>
        <dbReference type="ChEBI" id="CHEBI:29105"/>
    </cofactor>
    <text evidence="3">Binds 2 Zn(2+) ions per subunit.</text>
</comment>
<dbReference type="PATRIC" id="fig|1246626.3.peg.1787"/>
<dbReference type="Pfam" id="PF07687">
    <property type="entry name" value="M20_dimer"/>
    <property type="match status" value="1"/>
</dbReference>
<dbReference type="Pfam" id="PF01546">
    <property type="entry name" value="Peptidase_M20"/>
    <property type="match status" value="1"/>
</dbReference>
<feature type="binding site" evidence="4">
    <location>
        <position position="275"/>
    </location>
    <ligand>
        <name>allantoate</name>
        <dbReference type="ChEBI" id="CHEBI:17536"/>
    </ligand>
</feature>
<evidence type="ECO:0000256" key="2">
    <source>
        <dbReference type="ARBA" id="ARBA00022801"/>
    </source>
</evidence>
<dbReference type="GO" id="GO:0016813">
    <property type="term" value="F:hydrolase activity, acting on carbon-nitrogen (but not peptide) bonds, in linear amidines"/>
    <property type="evidence" value="ECO:0007669"/>
    <property type="project" value="InterPro"/>
</dbReference>
<dbReference type="Proteomes" id="UP000027142">
    <property type="component" value="Chromosome"/>
</dbReference>
<feature type="binding site" evidence="3">
    <location>
        <position position="78"/>
    </location>
    <ligand>
        <name>Zn(2+)</name>
        <dbReference type="ChEBI" id="CHEBI:29105"/>
        <label>1</label>
    </ligand>
</feature>
<proteinExistence type="inferred from homology"/>
<dbReference type="PIRSF" id="PIRSF001235">
    <property type="entry name" value="Amidase_carbamoylase"/>
    <property type="match status" value="1"/>
</dbReference>
<evidence type="ECO:0000313" key="7">
    <source>
        <dbReference type="Proteomes" id="UP000027142"/>
    </source>
</evidence>
<dbReference type="InterPro" id="IPR002933">
    <property type="entry name" value="Peptidase_M20"/>
</dbReference>
<dbReference type="SUPFAM" id="SSF55031">
    <property type="entry name" value="Bacterial exopeptidase dimerisation domain"/>
    <property type="match status" value="1"/>
</dbReference>
<dbReference type="NCBIfam" id="TIGR01879">
    <property type="entry name" value="hydantase"/>
    <property type="match status" value="1"/>
</dbReference>
<keyword evidence="7" id="KW-1185">Reference proteome</keyword>
<sequence length="415" mass="45598">MNQAIDHLETINRFTSTANEKEGITRLAYSLEEKEAKQWLMNSCEQLGLIVREDAAGNMIARREGKDVNLPAVAFGSHIDTVYQAGRYDGALGVIAGLDVLIQLNEEGVETDHPLELIAFTCEESARFGVSTVGSKAMAQQVDKAALCSLVDKDGTTFTDALAKVDLSVDAIECAERQPEALKAFVELHIEQAKQLERQGKTIGVVTGIAAPHRLFLVVKGETSHSGTTAMEDRHDALLAAAELSLELEHQSIMEKDWNTFATVGTLHVVNGAMNTVPGRVEMKIDIRSQYVHSRNRIITKLKQKISAVQKQRGVVIDIEHEEKTQPVQMNARIRSLITAICDEKGLSYLSLPSGAGHDSMNMARRWPTAMIFVPSVDGVSHHPSEYTKEEDCLVGIEVLKETVVKLANKDVFLS</sequence>
<dbReference type="GO" id="GO:0046872">
    <property type="term" value="F:metal ion binding"/>
    <property type="evidence" value="ECO:0007669"/>
    <property type="project" value="UniProtKB-KW"/>
</dbReference>
<dbReference type="STRING" id="1246626.BleG1_1793"/>
<dbReference type="InterPro" id="IPR036264">
    <property type="entry name" value="Bact_exopeptidase_dim_dom"/>
</dbReference>
<keyword evidence="3" id="KW-0862">Zinc</keyword>
<dbReference type="AlphaFoldDB" id="A0A060LSY4"/>
<dbReference type="InterPro" id="IPR011650">
    <property type="entry name" value="Peptidase_M20_dimer"/>
</dbReference>
<organism evidence="6 7">
    <name type="scientific">Shouchella lehensis G1</name>
    <dbReference type="NCBI Taxonomy" id="1246626"/>
    <lineage>
        <taxon>Bacteria</taxon>
        <taxon>Bacillati</taxon>
        <taxon>Bacillota</taxon>
        <taxon>Bacilli</taxon>
        <taxon>Bacillales</taxon>
        <taxon>Bacillaceae</taxon>
        <taxon>Shouchella</taxon>
    </lineage>
</organism>
<feature type="binding site" evidence="4">
    <location>
        <position position="214"/>
    </location>
    <ligand>
        <name>allantoate</name>
        <dbReference type="ChEBI" id="CHEBI:17536"/>
    </ligand>
</feature>
<feature type="binding site" evidence="3">
    <location>
        <position position="89"/>
    </location>
    <ligand>
        <name>Zn(2+)</name>
        <dbReference type="ChEBI" id="CHEBI:29105"/>
        <label>2</label>
    </ligand>
</feature>
<evidence type="ECO:0000256" key="3">
    <source>
        <dbReference type="PIRSR" id="PIRSR001235-1"/>
    </source>
</evidence>
<dbReference type="Gene3D" id="3.30.70.360">
    <property type="match status" value="1"/>
</dbReference>
<dbReference type="HOGENOM" id="CLU_024588_6_0_9"/>
<feature type="binding site" evidence="3">
    <location>
        <position position="89"/>
    </location>
    <ligand>
        <name>Zn(2+)</name>
        <dbReference type="ChEBI" id="CHEBI:29105"/>
        <label>1</label>
    </ligand>
</feature>
<accession>A0A060LSY4</accession>
<evidence type="ECO:0000256" key="4">
    <source>
        <dbReference type="PIRSR" id="PIRSR001235-2"/>
    </source>
</evidence>
<dbReference type="PANTHER" id="PTHR32494">
    <property type="entry name" value="ALLANTOATE DEIMINASE-RELATED"/>
    <property type="match status" value="1"/>
</dbReference>